<reference evidence="2" key="1">
    <citation type="submission" date="2020-02" db="EMBL/GenBank/DDBJ databases">
        <authorList>
            <person name="Meier V. D."/>
        </authorList>
    </citation>
    <scope>NUCLEOTIDE SEQUENCE</scope>
    <source>
        <strain evidence="2">AVDCRST_MAG73</strain>
    </source>
</reference>
<feature type="non-terminal residue" evidence="2">
    <location>
        <position position="34"/>
    </location>
</feature>
<accession>A0A6J4U928</accession>
<feature type="non-terminal residue" evidence="2">
    <location>
        <position position="1"/>
    </location>
</feature>
<feature type="region of interest" description="Disordered" evidence="1">
    <location>
        <begin position="1"/>
        <end position="24"/>
    </location>
</feature>
<evidence type="ECO:0000313" key="2">
    <source>
        <dbReference type="EMBL" id="CAA9542180.1"/>
    </source>
</evidence>
<evidence type="ECO:0000256" key="1">
    <source>
        <dbReference type="SAM" id="MobiDB-lite"/>
    </source>
</evidence>
<gene>
    <name evidence="2" type="ORF">AVDCRST_MAG73-2054</name>
</gene>
<protein>
    <submittedName>
        <fullName evidence="2">Uncharacterized protein</fullName>
    </submittedName>
</protein>
<proteinExistence type="predicted"/>
<feature type="compositionally biased region" description="Basic residues" evidence="1">
    <location>
        <begin position="9"/>
        <end position="20"/>
    </location>
</feature>
<organism evidence="2">
    <name type="scientific">uncultured Thermomicrobiales bacterium</name>
    <dbReference type="NCBI Taxonomy" id="1645740"/>
    <lineage>
        <taxon>Bacteria</taxon>
        <taxon>Pseudomonadati</taxon>
        <taxon>Thermomicrobiota</taxon>
        <taxon>Thermomicrobia</taxon>
        <taxon>Thermomicrobiales</taxon>
        <taxon>environmental samples</taxon>
    </lineage>
</organism>
<dbReference type="EMBL" id="CADCWE010000128">
    <property type="protein sequence ID" value="CAA9542180.1"/>
    <property type="molecule type" value="Genomic_DNA"/>
</dbReference>
<sequence length="34" mass="3974">CRGWSRFGSRPKSRPRRGSRPVRPSKCLCRPRSC</sequence>
<name>A0A6J4U928_9BACT</name>
<dbReference type="AlphaFoldDB" id="A0A6J4U928"/>